<dbReference type="GO" id="GO:0043190">
    <property type="term" value="C:ATP-binding cassette (ABC) transporter complex"/>
    <property type="evidence" value="ECO:0007669"/>
    <property type="project" value="InterPro"/>
</dbReference>
<evidence type="ECO:0000256" key="3">
    <source>
        <dbReference type="ARBA" id="ARBA00022989"/>
    </source>
</evidence>
<feature type="non-terminal residue" evidence="7">
    <location>
        <position position="1"/>
    </location>
</feature>
<dbReference type="GO" id="GO:0140359">
    <property type="term" value="F:ABC-type transporter activity"/>
    <property type="evidence" value="ECO:0007669"/>
    <property type="project" value="InterPro"/>
</dbReference>
<dbReference type="AlphaFoldDB" id="T0ZR98"/>
<evidence type="ECO:0000259" key="6">
    <source>
        <dbReference type="PROSITE" id="PS51012"/>
    </source>
</evidence>
<dbReference type="PANTHER" id="PTHR43027">
    <property type="entry name" value="DOXORUBICIN RESISTANCE ABC TRANSPORTER PERMEASE PROTEIN DRRC-RELATED"/>
    <property type="match status" value="1"/>
</dbReference>
<name>T0ZR98_9ZZZZ</name>
<proteinExistence type="predicted"/>
<evidence type="ECO:0000313" key="7">
    <source>
        <dbReference type="EMBL" id="EQD31264.1"/>
    </source>
</evidence>
<keyword evidence="3 5" id="KW-1133">Transmembrane helix</keyword>
<dbReference type="InterPro" id="IPR000412">
    <property type="entry name" value="ABC_2_transport"/>
</dbReference>
<organism evidence="7">
    <name type="scientific">mine drainage metagenome</name>
    <dbReference type="NCBI Taxonomy" id="410659"/>
    <lineage>
        <taxon>unclassified sequences</taxon>
        <taxon>metagenomes</taxon>
        <taxon>ecological metagenomes</taxon>
    </lineage>
</organism>
<protein>
    <submittedName>
        <fullName evidence="7">ABC-2 type transporter</fullName>
    </submittedName>
</protein>
<dbReference type="EMBL" id="AUZZ01009984">
    <property type="protein sequence ID" value="EQD31264.1"/>
    <property type="molecule type" value="Genomic_DNA"/>
</dbReference>
<keyword evidence="4 5" id="KW-0472">Membrane</keyword>
<dbReference type="InterPro" id="IPR013525">
    <property type="entry name" value="ABC2_TM"/>
</dbReference>
<dbReference type="PROSITE" id="PS51012">
    <property type="entry name" value="ABC_TM2"/>
    <property type="match status" value="1"/>
</dbReference>
<comment type="caution">
    <text evidence="7">The sequence shown here is derived from an EMBL/GenBank/DDBJ whole genome shotgun (WGS) entry which is preliminary data.</text>
</comment>
<evidence type="ECO:0000256" key="2">
    <source>
        <dbReference type="ARBA" id="ARBA00022692"/>
    </source>
</evidence>
<sequence length="102" mass="11199">SGITTILASRINKVEVYAIAGQAIVLPLWFMSGAFFPASSLPGFLRPFAIYNPMTYATQAVRDVMILGYFPSGAIVLDFSVLIVFLLFGVITSIFMFKTHID</sequence>
<feature type="transmembrane region" description="Helical" evidence="5">
    <location>
        <begin position="16"/>
        <end position="36"/>
    </location>
</feature>
<dbReference type="InterPro" id="IPR047817">
    <property type="entry name" value="ABC2_TM_bact-type"/>
</dbReference>
<feature type="domain" description="ABC transmembrane type-2" evidence="6">
    <location>
        <begin position="1"/>
        <end position="100"/>
    </location>
</feature>
<gene>
    <name evidence="7" type="ORF">B2A_13775</name>
</gene>
<evidence type="ECO:0000256" key="4">
    <source>
        <dbReference type="ARBA" id="ARBA00023136"/>
    </source>
</evidence>
<reference evidence="7" key="2">
    <citation type="journal article" date="2014" name="ISME J.">
        <title>Microbial stratification in low pH oxic and suboxic macroscopic growths along an acid mine drainage.</title>
        <authorList>
            <person name="Mendez-Garcia C."/>
            <person name="Mesa V."/>
            <person name="Sprenger R.R."/>
            <person name="Richter M."/>
            <person name="Diez M.S."/>
            <person name="Solano J."/>
            <person name="Bargiela R."/>
            <person name="Golyshina O.V."/>
            <person name="Manteca A."/>
            <person name="Ramos J.L."/>
            <person name="Gallego J.R."/>
            <person name="Llorente I."/>
            <person name="Martins Dos Santos V.A."/>
            <person name="Jensen O.N."/>
            <person name="Pelaez A.I."/>
            <person name="Sanchez J."/>
            <person name="Ferrer M."/>
        </authorList>
    </citation>
    <scope>NUCLEOTIDE SEQUENCE</scope>
</reference>
<dbReference type="InterPro" id="IPR052902">
    <property type="entry name" value="ABC-2_transporter"/>
</dbReference>
<dbReference type="PRINTS" id="PR00164">
    <property type="entry name" value="ABC2TRNSPORT"/>
</dbReference>
<accession>T0ZR98</accession>
<reference evidence="7" key="1">
    <citation type="submission" date="2013-08" db="EMBL/GenBank/DDBJ databases">
        <authorList>
            <person name="Mendez C."/>
            <person name="Richter M."/>
            <person name="Ferrer M."/>
            <person name="Sanchez J."/>
        </authorList>
    </citation>
    <scope>NUCLEOTIDE SEQUENCE</scope>
</reference>
<dbReference type="PANTHER" id="PTHR43027:SF1">
    <property type="entry name" value="DOXORUBICIN RESISTANCE ABC TRANSPORTER PERMEASE PROTEIN DRRC-RELATED"/>
    <property type="match status" value="1"/>
</dbReference>
<evidence type="ECO:0000256" key="5">
    <source>
        <dbReference type="SAM" id="Phobius"/>
    </source>
</evidence>
<keyword evidence="2 5" id="KW-0812">Transmembrane</keyword>
<dbReference type="Pfam" id="PF01061">
    <property type="entry name" value="ABC2_membrane"/>
    <property type="match status" value="1"/>
</dbReference>
<comment type="subcellular location">
    <subcellularLocation>
        <location evidence="1">Membrane</location>
        <topology evidence="1">Multi-pass membrane protein</topology>
    </subcellularLocation>
</comment>
<evidence type="ECO:0000256" key="1">
    <source>
        <dbReference type="ARBA" id="ARBA00004141"/>
    </source>
</evidence>
<feature type="transmembrane region" description="Helical" evidence="5">
    <location>
        <begin position="74"/>
        <end position="97"/>
    </location>
</feature>